<keyword evidence="1" id="KW-0472">Membrane</keyword>
<gene>
    <name evidence="2" type="ORF">A3L02_02070</name>
</gene>
<dbReference type="AlphaFoldDB" id="A0A218P0J2"/>
<keyword evidence="1" id="KW-1133">Transmembrane helix</keyword>
<sequence>MNPKTLFSHLFILGVATSWEILIDSSWLEKYYIRGESIKLWDRIFTCHIWYSPTPIFVILVLLPAIILLALYLYYKKPLFKKSGLSIGVPILTAVLMPIFSDETIKWLWGILIVSILSGIVLGEKKLEKVLLAVQGFLPALMVLMIISTGLHVTC</sequence>
<feature type="transmembrane region" description="Helical" evidence="1">
    <location>
        <begin position="107"/>
        <end position="123"/>
    </location>
</feature>
<feature type="transmembrane region" description="Helical" evidence="1">
    <location>
        <begin position="130"/>
        <end position="153"/>
    </location>
</feature>
<evidence type="ECO:0000313" key="2">
    <source>
        <dbReference type="EMBL" id="ASI98436.1"/>
    </source>
</evidence>
<evidence type="ECO:0000256" key="1">
    <source>
        <dbReference type="SAM" id="Phobius"/>
    </source>
</evidence>
<protein>
    <submittedName>
        <fullName evidence="2">Uncharacterized protein</fullName>
    </submittedName>
</protein>
<dbReference type="GeneID" id="33323499"/>
<accession>A0A218P0J2</accession>
<dbReference type="EMBL" id="CP014854">
    <property type="protein sequence ID" value="ASI98436.1"/>
    <property type="molecule type" value="Genomic_DNA"/>
</dbReference>
<feature type="transmembrane region" description="Helical" evidence="1">
    <location>
        <begin position="84"/>
        <end position="101"/>
    </location>
</feature>
<proteinExistence type="predicted"/>
<dbReference type="RefSeq" id="WP_088862395.1">
    <property type="nucleotide sequence ID" value="NZ_CP014854.1"/>
</dbReference>
<reference evidence="2 3" key="1">
    <citation type="submission" date="2016-03" db="EMBL/GenBank/DDBJ databases">
        <title>Complete genome sequence of Thermococcus celer.</title>
        <authorList>
            <person name="Oger P.M."/>
        </authorList>
    </citation>
    <scope>NUCLEOTIDE SEQUENCE [LARGE SCALE GENOMIC DNA]</scope>
    <source>
        <strain evidence="2 3">Vu 13</strain>
    </source>
</reference>
<dbReference type="Proteomes" id="UP000197156">
    <property type="component" value="Chromosome"/>
</dbReference>
<name>A0A218P0J2_THECE</name>
<evidence type="ECO:0000313" key="3">
    <source>
        <dbReference type="Proteomes" id="UP000197156"/>
    </source>
</evidence>
<dbReference type="KEGG" id="tce:A3L02_02070"/>
<organism evidence="2 3">
    <name type="scientific">Thermococcus celer Vu 13 = JCM 8558</name>
    <dbReference type="NCBI Taxonomy" id="1293037"/>
    <lineage>
        <taxon>Archaea</taxon>
        <taxon>Methanobacteriati</taxon>
        <taxon>Methanobacteriota</taxon>
        <taxon>Thermococci</taxon>
        <taxon>Thermococcales</taxon>
        <taxon>Thermococcaceae</taxon>
        <taxon>Thermococcus</taxon>
    </lineage>
</organism>
<feature type="transmembrane region" description="Helical" evidence="1">
    <location>
        <begin position="56"/>
        <end position="75"/>
    </location>
</feature>
<keyword evidence="1" id="KW-0812">Transmembrane</keyword>
<dbReference type="OrthoDB" id="101989at2157"/>
<keyword evidence="3" id="KW-1185">Reference proteome</keyword>